<sequence length="20" mass="2212">MRRPIVTDIKKTGRGEGIPS</sequence>
<evidence type="ECO:0000256" key="1">
    <source>
        <dbReference type="SAM" id="MobiDB-lite"/>
    </source>
</evidence>
<protein>
    <submittedName>
        <fullName evidence="2">Uncharacterized protein</fullName>
    </submittedName>
</protein>
<dbReference type="EMBL" id="LAZR01024091">
    <property type="protein sequence ID" value="KKL76296.1"/>
    <property type="molecule type" value="Genomic_DNA"/>
</dbReference>
<reference evidence="2" key="1">
    <citation type="journal article" date="2015" name="Nature">
        <title>Complex archaea that bridge the gap between prokaryotes and eukaryotes.</title>
        <authorList>
            <person name="Spang A."/>
            <person name="Saw J.H."/>
            <person name="Jorgensen S.L."/>
            <person name="Zaremba-Niedzwiedzka K."/>
            <person name="Martijn J."/>
            <person name="Lind A.E."/>
            <person name="van Eijk R."/>
            <person name="Schleper C."/>
            <person name="Guy L."/>
            <person name="Ettema T.J."/>
        </authorList>
    </citation>
    <scope>NUCLEOTIDE SEQUENCE</scope>
</reference>
<evidence type="ECO:0000313" key="2">
    <source>
        <dbReference type="EMBL" id="KKL76296.1"/>
    </source>
</evidence>
<dbReference type="AlphaFoldDB" id="A0A0F9FCZ9"/>
<proteinExistence type="predicted"/>
<feature type="non-terminal residue" evidence="2">
    <location>
        <position position="20"/>
    </location>
</feature>
<name>A0A0F9FCZ9_9ZZZZ</name>
<gene>
    <name evidence="2" type="ORF">LCGC14_2046330</name>
</gene>
<comment type="caution">
    <text evidence="2">The sequence shown here is derived from an EMBL/GenBank/DDBJ whole genome shotgun (WGS) entry which is preliminary data.</text>
</comment>
<accession>A0A0F9FCZ9</accession>
<feature type="region of interest" description="Disordered" evidence="1">
    <location>
        <begin position="1"/>
        <end position="20"/>
    </location>
</feature>
<organism evidence="2">
    <name type="scientific">marine sediment metagenome</name>
    <dbReference type="NCBI Taxonomy" id="412755"/>
    <lineage>
        <taxon>unclassified sequences</taxon>
        <taxon>metagenomes</taxon>
        <taxon>ecological metagenomes</taxon>
    </lineage>
</organism>